<evidence type="ECO:0000256" key="4">
    <source>
        <dbReference type="ARBA" id="ARBA00022699"/>
    </source>
</evidence>
<dbReference type="GO" id="GO:0050852">
    <property type="term" value="P:T cell receptor signaling pathway"/>
    <property type="evidence" value="ECO:0007669"/>
    <property type="project" value="TreeGrafter"/>
</dbReference>
<proteinExistence type="inferred from homology"/>
<evidence type="ECO:0000256" key="7">
    <source>
        <dbReference type="ARBA" id="ARBA00023136"/>
    </source>
</evidence>
<dbReference type="SUPFAM" id="SSF49899">
    <property type="entry name" value="Concanavalin A-like lectins/glucanases"/>
    <property type="match status" value="1"/>
</dbReference>
<dbReference type="Pfam" id="PF07686">
    <property type="entry name" value="V-set"/>
    <property type="match status" value="1"/>
</dbReference>
<dbReference type="Pfam" id="PF22705">
    <property type="entry name" value="C2-set_3"/>
    <property type="match status" value="1"/>
</dbReference>
<evidence type="ECO:0000256" key="3">
    <source>
        <dbReference type="ARBA" id="ARBA00022692"/>
    </source>
</evidence>
<dbReference type="InterPro" id="IPR050504">
    <property type="entry name" value="IgSF_BTN/MOG"/>
</dbReference>
<comment type="function">
    <text evidence="9">Neurotoxin that produces dose-dependent hypolocomotion and hyperalgesia in mice. May directly act on the central nervous system, as it is 6500-fold more potent when administered intracerebroventricularly than intraperitoneal.</text>
</comment>
<dbReference type="InterPro" id="IPR013320">
    <property type="entry name" value="ConA-like_dom_sf"/>
</dbReference>
<dbReference type="InterPro" id="IPR043136">
    <property type="entry name" value="B30.2/SPRY_sf"/>
</dbReference>
<feature type="domain" description="B30.2/SPRY" evidence="11">
    <location>
        <begin position="269"/>
        <end position="463"/>
    </location>
</feature>
<dbReference type="SMART" id="SM00449">
    <property type="entry name" value="SPRY"/>
    <property type="match status" value="1"/>
</dbReference>
<dbReference type="InterPro" id="IPR003877">
    <property type="entry name" value="SPRY_dom"/>
</dbReference>
<comment type="subcellular location">
    <subcellularLocation>
        <location evidence="1">Membrane</location>
        <topology evidence="1">Single-pass type I membrane protein</topology>
    </subcellularLocation>
</comment>
<reference evidence="13" key="2">
    <citation type="submission" date="2025-09" db="UniProtKB">
        <authorList>
            <consortium name="Ensembl"/>
        </authorList>
    </citation>
    <scope>IDENTIFICATION</scope>
</reference>
<keyword evidence="4" id="KW-0528">Neurotoxin</keyword>
<accession>A0A8D2IWA6</accession>
<dbReference type="SUPFAM" id="SSF48726">
    <property type="entry name" value="Immunoglobulin"/>
    <property type="match status" value="2"/>
</dbReference>
<feature type="domain" description="Ig-like" evidence="12">
    <location>
        <begin position="126"/>
        <end position="205"/>
    </location>
</feature>
<evidence type="ECO:0000256" key="5">
    <source>
        <dbReference type="ARBA" id="ARBA00022729"/>
    </source>
</evidence>
<name>A0A8D2IWA6_VARKO</name>
<reference evidence="13" key="1">
    <citation type="submission" date="2025-08" db="UniProtKB">
        <authorList>
            <consortium name="Ensembl"/>
        </authorList>
    </citation>
    <scope>IDENTIFICATION</scope>
</reference>
<evidence type="ECO:0000256" key="6">
    <source>
        <dbReference type="ARBA" id="ARBA00022989"/>
    </source>
</evidence>
<dbReference type="InterPro" id="IPR013783">
    <property type="entry name" value="Ig-like_fold"/>
</dbReference>
<dbReference type="InterPro" id="IPR007110">
    <property type="entry name" value="Ig-like_dom"/>
</dbReference>
<protein>
    <submittedName>
        <fullName evidence="13">Uncharacterized protein</fullName>
    </submittedName>
</protein>
<evidence type="ECO:0000256" key="8">
    <source>
        <dbReference type="ARBA" id="ARBA00023319"/>
    </source>
</evidence>
<dbReference type="InterPro" id="IPR003879">
    <property type="entry name" value="Butyrophylin_SPRY"/>
</dbReference>
<dbReference type="Pfam" id="PF00622">
    <property type="entry name" value="SPRY"/>
    <property type="match status" value="1"/>
</dbReference>
<dbReference type="InterPro" id="IPR036179">
    <property type="entry name" value="Ig-like_dom_sf"/>
</dbReference>
<dbReference type="FunFam" id="2.60.40.10:FF:000088">
    <property type="entry name" value="Butyrophilin subfamily 1 member A1"/>
    <property type="match status" value="1"/>
</dbReference>
<dbReference type="Proteomes" id="UP000694545">
    <property type="component" value="Unplaced"/>
</dbReference>
<feature type="domain" description="Ig-like" evidence="12">
    <location>
        <begin position="1"/>
        <end position="100"/>
    </location>
</feature>
<dbReference type="GO" id="GO:0005102">
    <property type="term" value="F:signaling receptor binding"/>
    <property type="evidence" value="ECO:0007669"/>
    <property type="project" value="TreeGrafter"/>
</dbReference>
<sequence>VIATFGEDTILPCQLGNGRIPESTNFKIQWTFSTPSKKIELISYDGKIKKETENESYKGRIQLFNHEHKRGNMSLKLKHIVLPDQGKYICTVSTENIALFLLCKLNMCLSFAAKGVDPTITLKDYKGQGIGLTCASEGWYPKPQALWLSSKGKNRTEKEITTSTENAAGTFSVFSSITIEPGTASEVSCKIFSSVLQQESESRIMIAEVFYPTTSPWIAPFTIILLIFICLAGFAVFKIRRKYFKFIVFILFKAKLFKMVNDSAGTDKRACSVLMDSCVVFFLFFPLAAVTLDSEYKHPEIIISEDKRKASLKAPTPGQPGAAVETLIVVGKEGYAAGKHYWEVRVGEGLDWELGVLTQAERDKAKKASLVGPLGEGCWALRSVQGDLFSSQSENKLEKKDVPYQVIGLFLDREAGDISFHNAAIIFPINSIPIQSTEKLYPFLSLGKAAEDSHGHSLEIIPIGIPMPVNKSLARTDVIWFSMSGETLFILLLF</sequence>
<dbReference type="InterPro" id="IPR001870">
    <property type="entry name" value="B30.2/SPRY"/>
</dbReference>
<dbReference type="Ensembl" id="ENSVKKT00000003355.1">
    <property type="protein sequence ID" value="ENSVKKP00000003262.1"/>
    <property type="gene ID" value="ENSVKKG00000002502.1"/>
</dbReference>
<dbReference type="PANTHER" id="PTHR24100:SF130">
    <property type="entry name" value="BUTYROPHILIN-LIKE PROTEIN 9"/>
    <property type="match status" value="1"/>
</dbReference>
<keyword evidence="8" id="KW-0393">Immunoglobulin domain</keyword>
<evidence type="ECO:0000313" key="13">
    <source>
        <dbReference type="Ensembl" id="ENSVKKP00000003262.1"/>
    </source>
</evidence>
<keyword evidence="6 10" id="KW-1133">Transmembrane helix</keyword>
<dbReference type="PROSITE" id="PS50188">
    <property type="entry name" value="B302_SPRY"/>
    <property type="match status" value="1"/>
</dbReference>
<evidence type="ECO:0000256" key="2">
    <source>
        <dbReference type="ARBA" id="ARBA00009651"/>
    </source>
</evidence>
<dbReference type="AlphaFoldDB" id="A0A8D2IWA6"/>
<evidence type="ECO:0000256" key="10">
    <source>
        <dbReference type="SAM" id="Phobius"/>
    </source>
</evidence>
<dbReference type="OMA" id="LEQXENS"/>
<dbReference type="PRINTS" id="PR01407">
    <property type="entry name" value="BUTYPHLNCDUF"/>
</dbReference>
<dbReference type="PANTHER" id="PTHR24100">
    <property type="entry name" value="BUTYROPHILIN"/>
    <property type="match status" value="1"/>
</dbReference>
<feature type="transmembrane region" description="Helical" evidence="10">
    <location>
        <begin position="272"/>
        <end position="292"/>
    </location>
</feature>
<dbReference type="Gene3D" id="2.60.120.920">
    <property type="match status" value="1"/>
</dbReference>
<keyword evidence="3 10" id="KW-0812">Transmembrane</keyword>
<comment type="similarity">
    <text evidence="2">Belongs to the ohanin/vespryn family.</text>
</comment>
<evidence type="ECO:0000313" key="14">
    <source>
        <dbReference type="Proteomes" id="UP000694545"/>
    </source>
</evidence>
<dbReference type="PROSITE" id="PS50835">
    <property type="entry name" value="IG_LIKE"/>
    <property type="match status" value="2"/>
</dbReference>
<keyword evidence="7 10" id="KW-0472">Membrane</keyword>
<keyword evidence="4" id="KW-0800">Toxin</keyword>
<evidence type="ECO:0000256" key="1">
    <source>
        <dbReference type="ARBA" id="ARBA00004479"/>
    </source>
</evidence>
<keyword evidence="5" id="KW-0732">Signal</keyword>
<dbReference type="GO" id="GO:0001817">
    <property type="term" value="P:regulation of cytokine production"/>
    <property type="evidence" value="ECO:0007669"/>
    <property type="project" value="TreeGrafter"/>
</dbReference>
<dbReference type="GO" id="GO:0009897">
    <property type="term" value="C:external side of plasma membrane"/>
    <property type="evidence" value="ECO:0007669"/>
    <property type="project" value="TreeGrafter"/>
</dbReference>
<keyword evidence="14" id="KW-1185">Reference proteome</keyword>
<dbReference type="InterPro" id="IPR053896">
    <property type="entry name" value="BTN3A2-like_Ig-C"/>
</dbReference>
<organism evidence="13 14">
    <name type="scientific">Varanus komodoensis</name>
    <name type="common">Komodo dragon</name>
    <dbReference type="NCBI Taxonomy" id="61221"/>
    <lineage>
        <taxon>Eukaryota</taxon>
        <taxon>Metazoa</taxon>
        <taxon>Chordata</taxon>
        <taxon>Craniata</taxon>
        <taxon>Vertebrata</taxon>
        <taxon>Euteleostomi</taxon>
        <taxon>Lepidosauria</taxon>
        <taxon>Squamata</taxon>
        <taxon>Bifurcata</taxon>
        <taxon>Unidentata</taxon>
        <taxon>Episquamata</taxon>
        <taxon>Toxicofera</taxon>
        <taxon>Anguimorpha</taxon>
        <taxon>Paleoanguimorpha</taxon>
        <taxon>Varanoidea</taxon>
        <taxon>Varanidae</taxon>
        <taxon>Varanus</taxon>
    </lineage>
</organism>
<dbReference type="Gene3D" id="2.60.40.10">
    <property type="entry name" value="Immunoglobulins"/>
    <property type="match status" value="2"/>
</dbReference>
<dbReference type="InterPro" id="IPR013106">
    <property type="entry name" value="Ig_V-set"/>
</dbReference>
<evidence type="ECO:0000256" key="9">
    <source>
        <dbReference type="ARBA" id="ARBA00034460"/>
    </source>
</evidence>
<evidence type="ECO:0000259" key="11">
    <source>
        <dbReference type="PROSITE" id="PS50188"/>
    </source>
</evidence>
<evidence type="ECO:0000259" key="12">
    <source>
        <dbReference type="PROSITE" id="PS50835"/>
    </source>
</evidence>
<feature type="transmembrane region" description="Helical" evidence="10">
    <location>
        <begin position="217"/>
        <end position="236"/>
    </location>
</feature>